<proteinExistence type="predicted"/>
<reference evidence="1 2" key="1">
    <citation type="journal article" date="2019" name="Int. J. Syst. Evol. Microbiol.">
        <title>The Global Catalogue of Microorganisms (GCM) 10K type strain sequencing project: providing services to taxonomists for standard genome sequencing and annotation.</title>
        <authorList>
            <consortium name="The Broad Institute Genomics Platform"/>
            <consortium name="The Broad Institute Genome Sequencing Center for Infectious Disease"/>
            <person name="Wu L."/>
            <person name="Ma J."/>
        </authorList>
    </citation>
    <scope>NUCLEOTIDE SEQUENCE [LARGE SCALE GENOMIC DNA]</scope>
    <source>
        <strain evidence="1 2">JCM 12928</strain>
    </source>
</reference>
<sequence>MTPIKFTREEIAAISAKLRPYFRDELEVELRDLPAEMLIEFLAREIGPFFYNRALYDAQAVVAKKAEDIAEAIAGLERSE</sequence>
<evidence type="ECO:0008006" key="3">
    <source>
        <dbReference type="Google" id="ProtNLM"/>
    </source>
</evidence>
<dbReference type="Pfam" id="PF09932">
    <property type="entry name" value="DUF2164"/>
    <property type="match status" value="1"/>
</dbReference>
<protein>
    <recommendedName>
        <fullName evidence="3">DUF2164 domain-containing protein</fullName>
    </recommendedName>
</protein>
<keyword evidence="2" id="KW-1185">Reference proteome</keyword>
<dbReference type="InterPro" id="IPR018680">
    <property type="entry name" value="DUF2164"/>
</dbReference>
<comment type="caution">
    <text evidence="1">The sequence shown here is derived from an EMBL/GenBank/DDBJ whole genome shotgun (WGS) entry which is preliminary data.</text>
</comment>
<name>A0ABN1GZC9_9CAUL</name>
<evidence type="ECO:0000313" key="1">
    <source>
        <dbReference type="EMBL" id="GAA0624457.1"/>
    </source>
</evidence>
<accession>A0ABN1GZC9</accession>
<dbReference type="Proteomes" id="UP001501352">
    <property type="component" value="Unassembled WGS sequence"/>
</dbReference>
<dbReference type="RefSeq" id="WP_343793490.1">
    <property type="nucleotide sequence ID" value="NZ_BAAAGA010000005.1"/>
</dbReference>
<gene>
    <name evidence="1" type="ORF">GCM10009422_20990</name>
</gene>
<organism evidence="1 2">
    <name type="scientific">Brevundimonas kwangchunensis</name>
    <dbReference type="NCBI Taxonomy" id="322163"/>
    <lineage>
        <taxon>Bacteria</taxon>
        <taxon>Pseudomonadati</taxon>
        <taxon>Pseudomonadota</taxon>
        <taxon>Alphaproteobacteria</taxon>
        <taxon>Caulobacterales</taxon>
        <taxon>Caulobacteraceae</taxon>
        <taxon>Brevundimonas</taxon>
    </lineage>
</organism>
<dbReference type="EMBL" id="BAAAGA010000005">
    <property type="protein sequence ID" value="GAA0624457.1"/>
    <property type="molecule type" value="Genomic_DNA"/>
</dbReference>
<evidence type="ECO:0000313" key="2">
    <source>
        <dbReference type="Proteomes" id="UP001501352"/>
    </source>
</evidence>